<keyword evidence="3" id="KW-1185">Reference proteome</keyword>
<name>A0A553JNL3_SHEHA</name>
<dbReference type="Pfam" id="PF14559">
    <property type="entry name" value="TPR_19"/>
    <property type="match status" value="1"/>
</dbReference>
<dbReference type="OrthoDB" id="9790390at2"/>
<dbReference type="PANTHER" id="PTHR43601:SF3">
    <property type="entry name" value="THIOREDOXIN, MITOCHONDRIAL"/>
    <property type="match status" value="1"/>
</dbReference>
<sequence length="281" mass="31084">MEAVLELTKDNIQDVVDASMKQIVVLAFWSQQSPESVALSQTLTGMAQKQFGRFVLAKVDCDKEIEIANYFQIQNMPTTLVLSEGKPIDGFAGLQEEEQIAAMLDKHLPAQWQLQLNEAKNLLALQDAEPALVLLKQAYTESPNAEIALVYADACLMLDDFEFAAELLATVGLADQDSYYQSLKAKLALALDAADSPEIRQLQQLVDNEPDNITQLLLLVKALHQAKRNEEALAILFSPLSKDIGVANGDAKQLFLEILTALGQGNTLANQYRRKLYSLLY</sequence>
<comment type="caution">
    <text evidence="2">The sequence shown here is derived from an EMBL/GenBank/DDBJ whole genome shotgun (WGS) entry which is preliminary data.</text>
</comment>
<organism evidence="2 3">
    <name type="scientific">Shewanella hanedai</name>
    <name type="common">Alteromonas hanedai</name>
    <dbReference type="NCBI Taxonomy" id="25"/>
    <lineage>
        <taxon>Bacteria</taxon>
        <taxon>Pseudomonadati</taxon>
        <taxon>Pseudomonadota</taxon>
        <taxon>Gammaproteobacteria</taxon>
        <taxon>Alteromonadales</taxon>
        <taxon>Shewanellaceae</taxon>
        <taxon>Shewanella</taxon>
    </lineage>
</organism>
<gene>
    <name evidence="2" type="ORF">FN961_11945</name>
</gene>
<protein>
    <submittedName>
        <fullName evidence="2">Tetratricopeptide repeat protein</fullName>
    </submittedName>
</protein>
<proteinExistence type="predicted"/>
<dbReference type="GO" id="GO:0045454">
    <property type="term" value="P:cell redox homeostasis"/>
    <property type="evidence" value="ECO:0007669"/>
    <property type="project" value="TreeGrafter"/>
</dbReference>
<feature type="domain" description="Thioredoxin" evidence="1">
    <location>
        <begin position="4"/>
        <end position="105"/>
    </location>
</feature>
<dbReference type="Pfam" id="PF14561">
    <property type="entry name" value="TPR_20"/>
    <property type="match status" value="1"/>
</dbReference>
<evidence type="ECO:0000313" key="3">
    <source>
        <dbReference type="Proteomes" id="UP000318126"/>
    </source>
</evidence>
<dbReference type="EMBL" id="VKGK01000013">
    <property type="protein sequence ID" value="TRY14044.1"/>
    <property type="molecule type" value="Genomic_DNA"/>
</dbReference>
<dbReference type="Pfam" id="PF00085">
    <property type="entry name" value="Thioredoxin"/>
    <property type="match status" value="1"/>
</dbReference>
<dbReference type="InterPro" id="IPR011990">
    <property type="entry name" value="TPR-like_helical_dom_sf"/>
</dbReference>
<dbReference type="Proteomes" id="UP000318126">
    <property type="component" value="Unassembled WGS sequence"/>
</dbReference>
<accession>A0A553JNL3</accession>
<dbReference type="Gene3D" id="3.40.30.10">
    <property type="entry name" value="Glutaredoxin"/>
    <property type="match status" value="1"/>
</dbReference>
<dbReference type="SUPFAM" id="SSF52833">
    <property type="entry name" value="Thioredoxin-like"/>
    <property type="match status" value="1"/>
</dbReference>
<dbReference type="RefSeq" id="WP_144040408.1">
    <property type="nucleotide sequence ID" value="NZ_BMPL01000013.1"/>
</dbReference>
<dbReference type="CDD" id="cd02956">
    <property type="entry name" value="ybbN"/>
    <property type="match status" value="1"/>
</dbReference>
<reference evidence="3" key="1">
    <citation type="submission" date="2019-07" db="EMBL/GenBank/DDBJ databases">
        <title>Shewanella sp. YLB-08 draft genomic sequence.</title>
        <authorList>
            <person name="Yu L."/>
        </authorList>
    </citation>
    <scope>NUCLEOTIDE SEQUENCE [LARGE SCALE GENOMIC DNA]</scope>
    <source>
        <strain evidence="3">JCM 20706</strain>
    </source>
</reference>
<dbReference type="Gene3D" id="1.25.40.10">
    <property type="entry name" value="Tetratricopeptide repeat domain"/>
    <property type="match status" value="2"/>
</dbReference>
<dbReference type="InterPro" id="IPR013766">
    <property type="entry name" value="Thioredoxin_domain"/>
</dbReference>
<dbReference type="GO" id="GO:0006950">
    <property type="term" value="P:response to stress"/>
    <property type="evidence" value="ECO:0007669"/>
    <property type="project" value="UniProtKB-ARBA"/>
</dbReference>
<dbReference type="InterPro" id="IPR036249">
    <property type="entry name" value="Thioredoxin-like_sf"/>
</dbReference>
<evidence type="ECO:0000259" key="1">
    <source>
        <dbReference type="Pfam" id="PF00085"/>
    </source>
</evidence>
<dbReference type="PANTHER" id="PTHR43601">
    <property type="entry name" value="THIOREDOXIN, MITOCHONDRIAL"/>
    <property type="match status" value="1"/>
</dbReference>
<evidence type="ECO:0000313" key="2">
    <source>
        <dbReference type="EMBL" id="TRY14044.1"/>
    </source>
</evidence>
<dbReference type="AlphaFoldDB" id="A0A553JNL3"/>
<dbReference type="SUPFAM" id="SSF48452">
    <property type="entry name" value="TPR-like"/>
    <property type="match status" value="1"/>
</dbReference>